<dbReference type="EMBL" id="CACRUH010000064">
    <property type="protein sequence ID" value="VYU62048.1"/>
    <property type="molecule type" value="Genomic_DNA"/>
</dbReference>
<proteinExistence type="predicted"/>
<evidence type="ECO:0000313" key="2">
    <source>
        <dbReference type="EMBL" id="VYU62048.1"/>
    </source>
</evidence>
<reference evidence="2" key="1">
    <citation type="submission" date="2019-11" db="EMBL/GenBank/DDBJ databases">
        <authorList>
            <person name="Feng L."/>
        </authorList>
    </citation>
    <scope>NUCLEOTIDE SEQUENCE</scope>
    <source>
        <strain evidence="2">ChathewayiLFYP18</strain>
    </source>
</reference>
<keyword evidence="1" id="KW-0812">Transmembrane</keyword>
<feature type="transmembrane region" description="Helical" evidence="1">
    <location>
        <begin position="103"/>
        <end position="125"/>
    </location>
</feature>
<accession>A0A6N3GBG1</accession>
<organism evidence="2">
    <name type="scientific">Hungatella hathewayi</name>
    <dbReference type="NCBI Taxonomy" id="154046"/>
    <lineage>
        <taxon>Bacteria</taxon>
        <taxon>Bacillati</taxon>
        <taxon>Bacillota</taxon>
        <taxon>Clostridia</taxon>
        <taxon>Lachnospirales</taxon>
        <taxon>Lachnospiraceae</taxon>
        <taxon>Hungatella</taxon>
    </lineage>
</organism>
<keyword evidence="1" id="KW-0472">Membrane</keyword>
<feature type="transmembrane region" description="Helical" evidence="1">
    <location>
        <begin position="79"/>
        <end position="97"/>
    </location>
</feature>
<dbReference type="AlphaFoldDB" id="A0A6N3GBG1"/>
<protein>
    <submittedName>
        <fullName evidence="2">Uncharacterized protein</fullName>
    </submittedName>
</protein>
<gene>
    <name evidence="2" type="ORF">CHLFYP18_01737</name>
</gene>
<name>A0A6N3GBG1_9FIRM</name>
<sequence length="180" mass="20989">MRIPRLSAKGEGSKILVVFALLLLHLQGPCVRLEETLSVAIERSLTDPELQGRFVGVSCALCLIMFDKLLYLFCKLYRLVILLLVCLYIPIQINVHIPRRRIYSLLYDCIASIYLLCGLVCSFCLRCERRDRDHDLILSAAFTRLRFCPESVRIPFNTLNKCIIFNVFKCRCFFQCYKYF</sequence>
<evidence type="ECO:0000256" key="1">
    <source>
        <dbReference type="SAM" id="Phobius"/>
    </source>
</evidence>
<keyword evidence="1" id="KW-1133">Transmembrane helix</keyword>